<evidence type="ECO:0000313" key="1">
    <source>
        <dbReference type="EMBL" id="JAE25068.1"/>
    </source>
</evidence>
<organism evidence="1">
    <name type="scientific">Arundo donax</name>
    <name type="common">Giant reed</name>
    <name type="synonym">Donax arundinaceus</name>
    <dbReference type="NCBI Taxonomy" id="35708"/>
    <lineage>
        <taxon>Eukaryota</taxon>
        <taxon>Viridiplantae</taxon>
        <taxon>Streptophyta</taxon>
        <taxon>Embryophyta</taxon>
        <taxon>Tracheophyta</taxon>
        <taxon>Spermatophyta</taxon>
        <taxon>Magnoliopsida</taxon>
        <taxon>Liliopsida</taxon>
        <taxon>Poales</taxon>
        <taxon>Poaceae</taxon>
        <taxon>PACMAD clade</taxon>
        <taxon>Arundinoideae</taxon>
        <taxon>Arundineae</taxon>
        <taxon>Arundo</taxon>
    </lineage>
</organism>
<dbReference type="EMBL" id="GBRH01172828">
    <property type="protein sequence ID" value="JAE25068.1"/>
    <property type="molecule type" value="Transcribed_RNA"/>
</dbReference>
<sequence>MGMGVVFAEGMEEKLRELKVPKEAIMCGAVSTRATVSLPPAAMSTPLAPAKSPLPSP</sequence>
<proteinExistence type="predicted"/>
<reference evidence="1" key="1">
    <citation type="submission" date="2014-09" db="EMBL/GenBank/DDBJ databases">
        <authorList>
            <person name="Magalhaes I.L.F."/>
            <person name="Oliveira U."/>
            <person name="Santos F.R."/>
            <person name="Vidigal T.H.D.A."/>
            <person name="Brescovit A.D."/>
            <person name="Santos A.J."/>
        </authorList>
    </citation>
    <scope>NUCLEOTIDE SEQUENCE</scope>
    <source>
        <tissue evidence="1">Shoot tissue taken approximately 20 cm above the soil surface</tissue>
    </source>
</reference>
<dbReference type="AlphaFoldDB" id="A0A0A9GWW1"/>
<accession>A0A0A9GWW1</accession>
<protein>
    <submittedName>
        <fullName evidence="1">Uncharacterized protein</fullName>
    </submittedName>
</protein>
<name>A0A0A9GWW1_ARUDO</name>
<reference evidence="1" key="2">
    <citation type="journal article" date="2015" name="Data Brief">
        <title>Shoot transcriptome of the giant reed, Arundo donax.</title>
        <authorList>
            <person name="Barrero R.A."/>
            <person name="Guerrero F.D."/>
            <person name="Moolhuijzen P."/>
            <person name="Goolsby J.A."/>
            <person name="Tidwell J."/>
            <person name="Bellgard S.E."/>
            <person name="Bellgard M.I."/>
        </authorList>
    </citation>
    <scope>NUCLEOTIDE SEQUENCE</scope>
    <source>
        <tissue evidence="1">Shoot tissue taken approximately 20 cm above the soil surface</tissue>
    </source>
</reference>